<gene>
    <name evidence="1" type="ORF">IXB50_10380</name>
</gene>
<dbReference type="AlphaFoldDB" id="A0A947DF03"/>
<sequence length="65" mass="7052">MRIIAPDDPSTLQIYTGYLFTTPNRPAPGQDVTHTFTGFFEAFAGTGAVAERILYGWLASISVIS</sequence>
<name>A0A947DF03_9CYAN</name>
<dbReference type="RefSeq" id="WP_215608896.1">
    <property type="nucleotide sequence ID" value="NZ_JADOES010000016.1"/>
</dbReference>
<evidence type="ECO:0000313" key="1">
    <source>
        <dbReference type="EMBL" id="MBT9315827.1"/>
    </source>
</evidence>
<comment type="caution">
    <text evidence="1">The sequence shown here is derived from an EMBL/GenBank/DDBJ whole genome shotgun (WGS) entry which is preliminary data.</text>
</comment>
<evidence type="ECO:0000313" key="2">
    <source>
        <dbReference type="Proteomes" id="UP000717364"/>
    </source>
</evidence>
<reference evidence="1" key="1">
    <citation type="submission" date="2020-11" db="EMBL/GenBank/DDBJ databases">
        <authorList>
            <person name="Konstantinou D."/>
            <person name="Gkelis S."/>
            <person name="Popin R."/>
            <person name="Fewer D."/>
            <person name="Sivonen K."/>
        </authorList>
    </citation>
    <scope>NUCLEOTIDE SEQUENCE</scope>
    <source>
        <strain evidence="1">TAU-MAC 1115</strain>
    </source>
</reference>
<keyword evidence="2" id="KW-1185">Reference proteome</keyword>
<dbReference type="Proteomes" id="UP000717364">
    <property type="component" value="Unassembled WGS sequence"/>
</dbReference>
<proteinExistence type="predicted"/>
<accession>A0A947DF03</accession>
<protein>
    <submittedName>
        <fullName evidence="1">Uncharacterized protein</fullName>
    </submittedName>
</protein>
<dbReference type="EMBL" id="JADOES010000016">
    <property type="protein sequence ID" value="MBT9315827.1"/>
    <property type="molecule type" value="Genomic_DNA"/>
</dbReference>
<organism evidence="1 2">
    <name type="scientific">Leptothoe spongobia TAU-MAC 1115</name>
    <dbReference type="NCBI Taxonomy" id="1967444"/>
    <lineage>
        <taxon>Bacteria</taxon>
        <taxon>Bacillati</taxon>
        <taxon>Cyanobacteriota</taxon>
        <taxon>Cyanophyceae</taxon>
        <taxon>Nodosilineales</taxon>
        <taxon>Cymatolegaceae</taxon>
        <taxon>Leptothoe</taxon>
        <taxon>Leptothoe spongobia</taxon>
    </lineage>
</organism>
<reference evidence="1" key="2">
    <citation type="journal article" date="2021" name="Mar. Drugs">
        <title>Genome Reduction and Secondary Metabolism of the Marine Sponge-Associated Cyanobacterium Leptothoe.</title>
        <authorList>
            <person name="Konstantinou D."/>
            <person name="Popin R.V."/>
            <person name="Fewer D.P."/>
            <person name="Sivonen K."/>
            <person name="Gkelis S."/>
        </authorList>
    </citation>
    <scope>NUCLEOTIDE SEQUENCE</scope>
    <source>
        <strain evidence="1">TAU-MAC 1115</strain>
    </source>
</reference>